<evidence type="ECO:0000313" key="2">
    <source>
        <dbReference type="EMBL" id="RCJ30434.1"/>
    </source>
</evidence>
<reference evidence="2 3" key="1">
    <citation type="submission" date="2016-04" db="EMBL/GenBank/DDBJ databases">
        <authorList>
            <person name="Evans L.H."/>
            <person name="Alamgir A."/>
            <person name="Owens N."/>
            <person name="Weber N.D."/>
            <person name="Virtaneva K."/>
            <person name="Barbian K."/>
            <person name="Babar A."/>
            <person name="Rosenke K."/>
        </authorList>
    </citation>
    <scope>NUCLEOTIDE SEQUENCE [LARGE SCALE GENOMIC DNA]</scope>
    <source>
        <strain evidence="2">NIES-2108</strain>
    </source>
</reference>
<dbReference type="Proteomes" id="UP000252085">
    <property type="component" value="Unassembled WGS sequence"/>
</dbReference>
<sequence length="99" mass="11200">MTNQTIQIVARIIALPNKVEELKAVLLELIEPTRQEVGAIEYKLLQNQYDPTDFTFVEEWTSNEALNTHLDSPHFQAAAAKLEGLVTAAPDIRRYHLLA</sequence>
<evidence type="ECO:0000313" key="3">
    <source>
        <dbReference type="Proteomes" id="UP000252085"/>
    </source>
</evidence>
<gene>
    <name evidence="2" type="ORF">A6769_33535</name>
</gene>
<dbReference type="InterPro" id="IPR011008">
    <property type="entry name" value="Dimeric_a/b-barrel"/>
</dbReference>
<protein>
    <submittedName>
        <fullName evidence="2">Antibiotic biosynthesis monooxygenase</fullName>
    </submittedName>
</protein>
<name>A0A367R4I7_NOSPU</name>
<dbReference type="Pfam" id="PF03992">
    <property type="entry name" value="ABM"/>
    <property type="match status" value="1"/>
</dbReference>
<dbReference type="GO" id="GO:0004497">
    <property type="term" value="F:monooxygenase activity"/>
    <property type="evidence" value="ECO:0007669"/>
    <property type="project" value="UniProtKB-KW"/>
</dbReference>
<dbReference type="Gene3D" id="3.30.70.100">
    <property type="match status" value="1"/>
</dbReference>
<dbReference type="AlphaFoldDB" id="A0A367R4I7"/>
<dbReference type="EMBL" id="LXQE01000188">
    <property type="protein sequence ID" value="RCJ30434.1"/>
    <property type="molecule type" value="Genomic_DNA"/>
</dbReference>
<proteinExistence type="predicted"/>
<accession>A0A367R4I7</accession>
<keyword evidence="2" id="KW-0560">Oxidoreductase</keyword>
<dbReference type="PROSITE" id="PS51725">
    <property type="entry name" value="ABM"/>
    <property type="match status" value="1"/>
</dbReference>
<dbReference type="InterPro" id="IPR050744">
    <property type="entry name" value="AI-2_Isomerase_LsrG"/>
</dbReference>
<feature type="domain" description="ABM" evidence="1">
    <location>
        <begin position="6"/>
        <end position="95"/>
    </location>
</feature>
<evidence type="ECO:0000259" key="1">
    <source>
        <dbReference type="PROSITE" id="PS51725"/>
    </source>
</evidence>
<dbReference type="PANTHER" id="PTHR33336">
    <property type="entry name" value="QUINOL MONOOXYGENASE YGIN-RELATED"/>
    <property type="match status" value="1"/>
</dbReference>
<comment type="caution">
    <text evidence="2">The sequence shown here is derived from an EMBL/GenBank/DDBJ whole genome shotgun (WGS) entry which is preliminary data.</text>
</comment>
<dbReference type="SUPFAM" id="SSF54909">
    <property type="entry name" value="Dimeric alpha+beta barrel"/>
    <property type="match status" value="1"/>
</dbReference>
<organism evidence="2 3">
    <name type="scientific">Nostoc punctiforme NIES-2108</name>
    <dbReference type="NCBI Taxonomy" id="1356359"/>
    <lineage>
        <taxon>Bacteria</taxon>
        <taxon>Bacillati</taxon>
        <taxon>Cyanobacteriota</taxon>
        <taxon>Cyanophyceae</taxon>
        <taxon>Nostocales</taxon>
        <taxon>Nostocaceae</taxon>
        <taxon>Nostoc</taxon>
    </lineage>
</organism>
<keyword evidence="2" id="KW-0503">Monooxygenase</keyword>
<dbReference type="PANTHER" id="PTHR33336:SF15">
    <property type="entry name" value="ABM DOMAIN-CONTAINING PROTEIN"/>
    <property type="match status" value="1"/>
</dbReference>
<dbReference type="InterPro" id="IPR007138">
    <property type="entry name" value="ABM_dom"/>
</dbReference>